<feature type="transmembrane region" description="Helical" evidence="1">
    <location>
        <begin position="96"/>
        <end position="114"/>
    </location>
</feature>
<dbReference type="RefSeq" id="XP_016475535.1">
    <property type="nucleotide sequence ID" value="XM_016620049.1"/>
</dbReference>
<protein>
    <submittedName>
        <fullName evidence="3">RNA-directed DNA polymerase homolog</fullName>
    </submittedName>
</protein>
<evidence type="ECO:0000256" key="1">
    <source>
        <dbReference type="SAM" id="Phobius"/>
    </source>
</evidence>
<dbReference type="KEGG" id="nta:107797158"/>
<reference evidence="3" key="1">
    <citation type="submission" date="2025-08" db="UniProtKB">
        <authorList>
            <consortium name="RefSeq"/>
        </authorList>
    </citation>
    <scope>IDENTIFICATION</scope>
</reference>
<dbReference type="SUPFAM" id="SSF56672">
    <property type="entry name" value="DNA/RNA polymerases"/>
    <property type="match status" value="1"/>
</dbReference>
<dbReference type="OrthoDB" id="1686402at2759"/>
<dbReference type="STRING" id="4097.A0A1S4AFS0"/>
<evidence type="ECO:0000259" key="2">
    <source>
        <dbReference type="Pfam" id="PF00078"/>
    </source>
</evidence>
<gene>
    <name evidence="3" type="primary">LOC107797158</name>
</gene>
<keyword evidence="3" id="KW-0808">Transferase</keyword>
<dbReference type="InterPro" id="IPR043128">
    <property type="entry name" value="Rev_trsase/Diguanyl_cyclase"/>
</dbReference>
<dbReference type="SMR" id="A0A1S4AFS0"/>
<dbReference type="InterPro" id="IPR043502">
    <property type="entry name" value="DNA/RNA_pol_sf"/>
</dbReference>
<sequence>MAPTELKELKEQLQEWLDKWFIRPSVSPWGAPLLDANVFAKIKLRSSYHWLKIRSSDIRKTDLGTRYGHYDILVMSFGLTDAPIAFMHFINSVFQSYLDSFVIVFIVDILIFSYNDKEHEQHLRIVLQILRERKL</sequence>
<dbReference type="GO" id="GO:0003964">
    <property type="term" value="F:RNA-directed DNA polymerase activity"/>
    <property type="evidence" value="ECO:0007669"/>
    <property type="project" value="UniProtKB-KW"/>
</dbReference>
<dbReference type="CDD" id="cd01647">
    <property type="entry name" value="RT_LTR"/>
    <property type="match status" value="1"/>
</dbReference>
<dbReference type="AlphaFoldDB" id="A0A1S4AFS0"/>
<proteinExistence type="predicted"/>
<dbReference type="Gene3D" id="3.10.10.10">
    <property type="entry name" value="HIV Type 1 Reverse Transcriptase, subunit A, domain 1"/>
    <property type="match status" value="2"/>
</dbReference>
<evidence type="ECO:0000313" key="3">
    <source>
        <dbReference type="RefSeq" id="XP_016475535.1"/>
    </source>
</evidence>
<dbReference type="PaxDb" id="4097-A0A1S4AFS0"/>
<dbReference type="Pfam" id="PF00078">
    <property type="entry name" value="RVT_1"/>
    <property type="match status" value="1"/>
</dbReference>
<dbReference type="PANTHER" id="PTHR24559:SF444">
    <property type="entry name" value="REVERSE TRANSCRIPTASE DOMAIN-CONTAINING PROTEIN"/>
    <property type="match status" value="1"/>
</dbReference>
<dbReference type="Gene3D" id="3.30.70.270">
    <property type="match status" value="1"/>
</dbReference>
<organism evidence="3">
    <name type="scientific">Nicotiana tabacum</name>
    <name type="common">Common tobacco</name>
    <dbReference type="NCBI Taxonomy" id="4097"/>
    <lineage>
        <taxon>Eukaryota</taxon>
        <taxon>Viridiplantae</taxon>
        <taxon>Streptophyta</taxon>
        <taxon>Embryophyta</taxon>
        <taxon>Tracheophyta</taxon>
        <taxon>Spermatophyta</taxon>
        <taxon>Magnoliopsida</taxon>
        <taxon>eudicotyledons</taxon>
        <taxon>Gunneridae</taxon>
        <taxon>Pentapetalae</taxon>
        <taxon>asterids</taxon>
        <taxon>lamiids</taxon>
        <taxon>Solanales</taxon>
        <taxon>Solanaceae</taxon>
        <taxon>Nicotianoideae</taxon>
        <taxon>Nicotianeae</taxon>
        <taxon>Nicotiana</taxon>
    </lineage>
</organism>
<keyword evidence="1" id="KW-0472">Membrane</keyword>
<dbReference type="InterPro" id="IPR053134">
    <property type="entry name" value="RNA-dir_DNA_polymerase"/>
</dbReference>
<dbReference type="InterPro" id="IPR000477">
    <property type="entry name" value="RT_dom"/>
</dbReference>
<dbReference type="PANTHER" id="PTHR24559">
    <property type="entry name" value="TRANSPOSON TY3-I GAG-POL POLYPROTEIN"/>
    <property type="match status" value="1"/>
</dbReference>
<keyword evidence="3" id="KW-0548">Nucleotidyltransferase</keyword>
<keyword evidence="1" id="KW-1133">Transmembrane helix</keyword>
<keyword evidence="3" id="KW-0695">RNA-directed DNA polymerase</keyword>
<name>A0A1S4AFS0_TOBAC</name>
<accession>A0A1S4AFS0</accession>
<keyword evidence="1" id="KW-0812">Transmembrane</keyword>
<feature type="domain" description="Reverse transcriptase" evidence="2">
    <location>
        <begin position="37"/>
        <end position="135"/>
    </location>
</feature>